<evidence type="ECO:0000256" key="1">
    <source>
        <dbReference type="ARBA" id="ARBA00009283"/>
    </source>
</evidence>
<proteinExistence type="inferred from homology"/>
<sequence length="592" mass="65753">MNPKIDEIIQKKHIKWILLGLLVLIFLAILILVVLYAIACNVGYVYTLLIDAGSTSSKLTVFKWKDWPFQKNGYVEEVKMAKVQPGISAYKDKSADAFAALEPHIMNLFGQTIPAESRHSTRVFLAATAGMRLLTLENPLQSEAIIESLQLQLPQVGLMVDNPYSDVRIMSGRDEGIYSWITVNYLTKKLGSTVVNFYTLQRNVPPVDEKQTIGALDLGGASTQITFVPENNNPAPHTSTRNLFGKAFNLYSYSYLCYGKSAAEKRIWAEIIGNQSSREIDNPCFHQGNMVVVKTRKIFAEQCVSSKYADVLVGSALFPHNDLPENVTFKGTGDPTKCREIVEKIFPTKVCSQEPCIFHGIYRPNLRGNFHAFSGFTYVMAYLDFPIEGRNPTRDEFRQRVDAFCKRSWNDISASTSPDSRSFVSLYCFDGVYIDALLSHFGFNTSDSWQSITFSAKIDGVTVSWAPGYAIDATGMIESTSPKIDLGLLAFATSVAVLSVVMGGMKQPVFAISIECAILEGVQRHAWLGAVLERKRLGGQYVIALVRTLPVQTAFNYVGTDAQMNIGLLPASVRYLSPSPDRKQTTPNLRNL</sequence>
<keyword evidence="4" id="KW-0067">ATP-binding</keyword>
<feature type="binding site" evidence="4">
    <location>
        <begin position="220"/>
        <end position="224"/>
    </location>
    <ligand>
        <name>ATP</name>
        <dbReference type="ChEBI" id="CHEBI:30616"/>
    </ligand>
</feature>
<accession>A0A915EXU4</accession>
<name>A0A915EXU4_9CEST</name>
<evidence type="ECO:0000256" key="2">
    <source>
        <dbReference type="ARBA" id="ARBA00022801"/>
    </source>
</evidence>
<dbReference type="Gene3D" id="3.30.420.150">
    <property type="entry name" value="Exopolyphosphatase. Domain 2"/>
    <property type="match status" value="1"/>
</dbReference>
<keyword evidence="7" id="KW-1185">Reference proteome</keyword>
<keyword evidence="2 5" id="KW-0378">Hydrolase</keyword>
<keyword evidence="6" id="KW-1133">Transmembrane helix</keyword>
<dbReference type="GO" id="GO:0005524">
    <property type="term" value="F:ATP binding"/>
    <property type="evidence" value="ECO:0007669"/>
    <property type="project" value="UniProtKB-KW"/>
</dbReference>
<feature type="active site" description="Proton acceptor" evidence="3">
    <location>
        <position position="175"/>
    </location>
</feature>
<dbReference type="GO" id="GO:0045134">
    <property type="term" value="F:UDP phosphatase activity"/>
    <property type="evidence" value="ECO:0007669"/>
    <property type="project" value="TreeGrafter"/>
</dbReference>
<dbReference type="GO" id="GO:0009134">
    <property type="term" value="P:nucleoside diphosphate catabolic process"/>
    <property type="evidence" value="ECO:0007669"/>
    <property type="project" value="TreeGrafter"/>
</dbReference>
<dbReference type="CDD" id="cd24044">
    <property type="entry name" value="ASKHA_NBD_NTPDase1-like"/>
    <property type="match status" value="1"/>
</dbReference>
<feature type="transmembrane region" description="Helical" evidence="6">
    <location>
        <begin position="16"/>
        <end position="39"/>
    </location>
</feature>
<dbReference type="PANTHER" id="PTHR11782:SF83">
    <property type="entry name" value="GUANOSINE-DIPHOSPHATASE"/>
    <property type="match status" value="1"/>
</dbReference>
<dbReference type="AlphaFoldDB" id="A0A915EXU4"/>
<evidence type="ECO:0000313" key="8">
    <source>
        <dbReference type="WBParaSite" id="maker-E.canG7_contigs_7990-snap-gene-0.20-mRNA-1"/>
    </source>
</evidence>
<evidence type="ECO:0000256" key="5">
    <source>
        <dbReference type="RuleBase" id="RU003833"/>
    </source>
</evidence>
<evidence type="ECO:0000313" key="7">
    <source>
        <dbReference type="Proteomes" id="UP000887562"/>
    </source>
</evidence>
<keyword evidence="6" id="KW-0472">Membrane</keyword>
<dbReference type="Proteomes" id="UP000887562">
    <property type="component" value="Unplaced"/>
</dbReference>
<comment type="similarity">
    <text evidence="1 5">Belongs to the GDA1/CD39 NTPase family.</text>
</comment>
<dbReference type="Pfam" id="PF01150">
    <property type="entry name" value="GDA1_CD39"/>
    <property type="match status" value="1"/>
</dbReference>
<keyword evidence="6" id="KW-0812">Transmembrane</keyword>
<evidence type="ECO:0000256" key="4">
    <source>
        <dbReference type="PIRSR" id="PIRSR600407-2"/>
    </source>
</evidence>
<keyword evidence="4" id="KW-0547">Nucleotide-binding</keyword>
<dbReference type="Gene3D" id="3.30.420.40">
    <property type="match status" value="1"/>
</dbReference>
<reference evidence="8" key="1">
    <citation type="submission" date="2022-11" db="UniProtKB">
        <authorList>
            <consortium name="WormBaseParasite"/>
        </authorList>
    </citation>
    <scope>IDENTIFICATION</scope>
</reference>
<organism evidence="7 8">
    <name type="scientific">Echinococcus canadensis</name>
    <dbReference type="NCBI Taxonomy" id="519352"/>
    <lineage>
        <taxon>Eukaryota</taxon>
        <taxon>Metazoa</taxon>
        <taxon>Spiralia</taxon>
        <taxon>Lophotrochozoa</taxon>
        <taxon>Platyhelminthes</taxon>
        <taxon>Cestoda</taxon>
        <taxon>Eucestoda</taxon>
        <taxon>Cyclophyllidea</taxon>
        <taxon>Taeniidae</taxon>
        <taxon>Echinococcus</taxon>
        <taxon>Echinococcus canadensis group</taxon>
    </lineage>
</organism>
<protein>
    <submittedName>
        <fullName evidence="8">Ectonucleoside triphosphate diphosphohydrolase</fullName>
    </submittedName>
</protein>
<dbReference type="GO" id="GO:0017111">
    <property type="term" value="F:ribonucleoside triphosphate phosphatase activity"/>
    <property type="evidence" value="ECO:0007669"/>
    <property type="project" value="TreeGrafter"/>
</dbReference>
<evidence type="ECO:0000256" key="6">
    <source>
        <dbReference type="SAM" id="Phobius"/>
    </source>
</evidence>
<dbReference type="PROSITE" id="PS01238">
    <property type="entry name" value="GDA1_CD39_NTPASE"/>
    <property type="match status" value="1"/>
</dbReference>
<dbReference type="GO" id="GO:0004382">
    <property type="term" value="F:GDP phosphatase activity"/>
    <property type="evidence" value="ECO:0007669"/>
    <property type="project" value="TreeGrafter"/>
</dbReference>
<dbReference type="PANTHER" id="PTHR11782">
    <property type="entry name" value="ADENOSINE/GUANOSINE DIPHOSPHATASE"/>
    <property type="match status" value="1"/>
</dbReference>
<evidence type="ECO:0000256" key="3">
    <source>
        <dbReference type="PIRSR" id="PIRSR600407-1"/>
    </source>
</evidence>
<dbReference type="WBParaSite" id="maker-E.canG7_contigs_7990-snap-gene-0.20-mRNA-1">
    <property type="protein sequence ID" value="maker-E.canG7_contigs_7990-snap-gene-0.20-mRNA-1"/>
    <property type="gene ID" value="EcG7_06133"/>
</dbReference>
<dbReference type="GO" id="GO:0016020">
    <property type="term" value="C:membrane"/>
    <property type="evidence" value="ECO:0007669"/>
    <property type="project" value="TreeGrafter"/>
</dbReference>
<dbReference type="InterPro" id="IPR000407">
    <property type="entry name" value="GDA1_CD39_NTPase"/>
</dbReference>